<dbReference type="InterPro" id="IPR050331">
    <property type="entry name" value="Zinc_finger"/>
</dbReference>
<keyword evidence="4" id="KW-0677">Repeat</keyword>
<dbReference type="GO" id="GO:0010468">
    <property type="term" value="P:regulation of gene expression"/>
    <property type="evidence" value="ECO:0007669"/>
    <property type="project" value="TreeGrafter"/>
</dbReference>
<feature type="non-terminal residue" evidence="13">
    <location>
        <position position="206"/>
    </location>
</feature>
<dbReference type="FunFam" id="3.30.160.60:FF:000380">
    <property type="entry name" value="zinc finger protein 2 isoform X2"/>
    <property type="match status" value="1"/>
</dbReference>
<evidence type="ECO:0000256" key="9">
    <source>
        <dbReference type="ARBA" id="ARBA00023163"/>
    </source>
</evidence>
<keyword evidence="7" id="KW-0805">Transcription regulation</keyword>
<dbReference type="Pfam" id="PF13912">
    <property type="entry name" value="zf-C2H2_6"/>
    <property type="match status" value="1"/>
</dbReference>
<evidence type="ECO:0000259" key="12">
    <source>
        <dbReference type="PROSITE" id="PS50157"/>
    </source>
</evidence>
<dbReference type="GO" id="GO:0008270">
    <property type="term" value="F:zinc ion binding"/>
    <property type="evidence" value="ECO:0007669"/>
    <property type="project" value="UniProtKB-KW"/>
</dbReference>
<keyword evidence="8" id="KW-0238">DNA-binding</keyword>
<keyword evidence="6" id="KW-0862">Zinc</keyword>
<evidence type="ECO:0000256" key="4">
    <source>
        <dbReference type="ARBA" id="ARBA00022737"/>
    </source>
</evidence>
<protein>
    <recommendedName>
        <fullName evidence="12">C2H2-type domain-containing protein</fullName>
    </recommendedName>
</protein>
<comment type="subcellular location">
    <subcellularLocation>
        <location evidence="1">Nucleus</location>
    </subcellularLocation>
</comment>
<evidence type="ECO:0000256" key="7">
    <source>
        <dbReference type="ARBA" id="ARBA00023015"/>
    </source>
</evidence>
<gene>
    <name evidence="13" type="ORF">L9F63_005244</name>
</gene>
<dbReference type="FunFam" id="3.30.160.60:FF:001064">
    <property type="entry name" value="Zinc finger protein 425"/>
    <property type="match status" value="1"/>
</dbReference>
<dbReference type="SUPFAM" id="SSF57667">
    <property type="entry name" value="beta-beta-alpha zinc fingers"/>
    <property type="match status" value="3"/>
</dbReference>
<comment type="similarity">
    <text evidence="2">Belongs to the krueppel C2H2-type zinc-finger protein family.</text>
</comment>
<keyword evidence="5 11" id="KW-0863">Zinc-finger</keyword>
<evidence type="ECO:0000256" key="10">
    <source>
        <dbReference type="ARBA" id="ARBA00023242"/>
    </source>
</evidence>
<dbReference type="PANTHER" id="PTHR16515:SF49">
    <property type="entry name" value="GASTRULA ZINC FINGER PROTEIN XLCGF49.1-LIKE-RELATED"/>
    <property type="match status" value="1"/>
</dbReference>
<dbReference type="GO" id="GO:0005634">
    <property type="term" value="C:nucleus"/>
    <property type="evidence" value="ECO:0007669"/>
    <property type="project" value="UniProtKB-SubCell"/>
</dbReference>
<keyword evidence="9" id="KW-0804">Transcription</keyword>
<dbReference type="FunFam" id="3.30.160.60:FF:000111">
    <property type="entry name" value="GLI family zinc finger 4"/>
    <property type="match status" value="1"/>
</dbReference>
<dbReference type="InterPro" id="IPR036236">
    <property type="entry name" value="Znf_C2H2_sf"/>
</dbReference>
<name>A0AAD8E5Z1_DIPPU</name>
<accession>A0AAD8E5Z1</accession>
<dbReference type="Gene3D" id="3.30.160.60">
    <property type="entry name" value="Classic Zinc Finger"/>
    <property type="match status" value="4"/>
</dbReference>
<dbReference type="Pfam" id="PF00096">
    <property type="entry name" value="zf-C2H2"/>
    <property type="match status" value="3"/>
</dbReference>
<reference evidence="13" key="1">
    <citation type="journal article" date="2023" name="IScience">
        <title>Live-bearing cockroach genome reveals convergent evolutionary mechanisms linked to viviparity in insects and beyond.</title>
        <authorList>
            <person name="Fouks B."/>
            <person name="Harrison M.C."/>
            <person name="Mikhailova A.A."/>
            <person name="Marchal E."/>
            <person name="English S."/>
            <person name="Carruthers M."/>
            <person name="Jennings E.C."/>
            <person name="Chiamaka E.L."/>
            <person name="Frigard R.A."/>
            <person name="Pippel M."/>
            <person name="Attardo G.M."/>
            <person name="Benoit J.B."/>
            <person name="Bornberg-Bauer E."/>
            <person name="Tobe S.S."/>
        </authorList>
    </citation>
    <scope>NUCLEOTIDE SEQUENCE</scope>
    <source>
        <strain evidence="13">Stay&amp;Tobe</strain>
    </source>
</reference>
<evidence type="ECO:0000256" key="8">
    <source>
        <dbReference type="ARBA" id="ARBA00023125"/>
    </source>
</evidence>
<organism evidence="13 14">
    <name type="scientific">Diploptera punctata</name>
    <name type="common">Pacific beetle cockroach</name>
    <dbReference type="NCBI Taxonomy" id="6984"/>
    <lineage>
        <taxon>Eukaryota</taxon>
        <taxon>Metazoa</taxon>
        <taxon>Ecdysozoa</taxon>
        <taxon>Arthropoda</taxon>
        <taxon>Hexapoda</taxon>
        <taxon>Insecta</taxon>
        <taxon>Pterygota</taxon>
        <taxon>Neoptera</taxon>
        <taxon>Polyneoptera</taxon>
        <taxon>Dictyoptera</taxon>
        <taxon>Blattodea</taxon>
        <taxon>Blaberoidea</taxon>
        <taxon>Blaberidae</taxon>
        <taxon>Diplopterinae</taxon>
        <taxon>Diploptera</taxon>
    </lineage>
</organism>
<reference evidence="13" key="2">
    <citation type="submission" date="2023-05" db="EMBL/GenBank/DDBJ databases">
        <authorList>
            <person name="Fouks B."/>
        </authorList>
    </citation>
    <scope>NUCLEOTIDE SEQUENCE</scope>
    <source>
        <strain evidence="13">Stay&amp;Tobe</strain>
        <tissue evidence="13">Testes</tissue>
    </source>
</reference>
<evidence type="ECO:0000313" key="13">
    <source>
        <dbReference type="EMBL" id="KAJ9578515.1"/>
    </source>
</evidence>
<comment type="caution">
    <text evidence="13">The sequence shown here is derived from an EMBL/GenBank/DDBJ whole genome shotgun (WGS) entry which is preliminary data.</text>
</comment>
<dbReference type="InterPro" id="IPR013087">
    <property type="entry name" value="Znf_C2H2_type"/>
</dbReference>
<dbReference type="PROSITE" id="PS50157">
    <property type="entry name" value="ZINC_FINGER_C2H2_2"/>
    <property type="match status" value="3"/>
</dbReference>
<dbReference type="Proteomes" id="UP001233999">
    <property type="component" value="Unassembled WGS sequence"/>
</dbReference>
<dbReference type="EMBL" id="JASPKZ010008874">
    <property type="protein sequence ID" value="KAJ9578515.1"/>
    <property type="molecule type" value="Genomic_DNA"/>
</dbReference>
<proteinExistence type="inferred from homology"/>
<keyword evidence="10" id="KW-0539">Nucleus</keyword>
<evidence type="ECO:0000256" key="6">
    <source>
        <dbReference type="ARBA" id="ARBA00022833"/>
    </source>
</evidence>
<evidence type="ECO:0000313" key="14">
    <source>
        <dbReference type="Proteomes" id="UP001233999"/>
    </source>
</evidence>
<evidence type="ECO:0000256" key="2">
    <source>
        <dbReference type="ARBA" id="ARBA00006991"/>
    </source>
</evidence>
<feature type="domain" description="C2H2-type" evidence="12">
    <location>
        <begin position="37"/>
        <end position="64"/>
    </location>
</feature>
<keyword evidence="14" id="KW-1185">Reference proteome</keyword>
<dbReference type="AlphaFoldDB" id="A0AAD8E5Z1"/>
<evidence type="ECO:0000256" key="5">
    <source>
        <dbReference type="ARBA" id="ARBA00022771"/>
    </source>
</evidence>
<sequence length="206" mass="23105">ERIYASIPQITPCTTTSASSDILDKAASHLVSDAKPFECSACNKTFGRKSQLIEHSNVHNNEKTFKCSLYGPKFLKVDESEASFENLDNPQVNVDEDKCGGNQNLAGMYIPNQSTQTSGDHLTSGDNDLISRVCKPFKCSVCNKSFSLKTNLIRHLSIHNKEKPYKCSLCNESFTQKYYLSQHQYVHSDEKPFECSVCNKTFAQIL</sequence>
<evidence type="ECO:0000256" key="11">
    <source>
        <dbReference type="PROSITE-ProRule" id="PRU00042"/>
    </source>
</evidence>
<dbReference type="GO" id="GO:0003677">
    <property type="term" value="F:DNA binding"/>
    <property type="evidence" value="ECO:0007669"/>
    <property type="project" value="UniProtKB-KW"/>
</dbReference>
<feature type="domain" description="C2H2-type" evidence="12">
    <location>
        <begin position="165"/>
        <end position="192"/>
    </location>
</feature>
<feature type="domain" description="C2H2-type" evidence="12">
    <location>
        <begin position="137"/>
        <end position="164"/>
    </location>
</feature>
<dbReference type="PANTHER" id="PTHR16515">
    <property type="entry name" value="PR DOMAIN ZINC FINGER PROTEIN"/>
    <property type="match status" value="1"/>
</dbReference>
<feature type="non-terminal residue" evidence="13">
    <location>
        <position position="1"/>
    </location>
</feature>
<keyword evidence="3" id="KW-0479">Metal-binding</keyword>
<evidence type="ECO:0000256" key="1">
    <source>
        <dbReference type="ARBA" id="ARBA00004123"/>
    </source>
</evidence>
<dbReference type="PROSITE" id="PS00028">
    <property type="entry name" value="ZINC_FINGER_C2H2_1"/>
    <property type="match status" value="3"/>
</dbReference>
<dbReference type="SMART" id="SM00355">
    <property type="entry name" value="ZnF_C2H2"/>
    <property type="match status" value="3"/>
</dbReference>
<evidence type="ECO:0000256" key="3">
    <source>
        <dbReference type="ARBA" id="ARBA00022723"/>
    </source>
</evidence>